<dbReference type="RefSeq" id="WP_014511929.1">
    <property type="nucleotide sequence ID" value="NC_017275.1"/>
</dbReference>
<evidence type="ECO:0000256" key="2">
    <source>
        <dbReference type="ARBA" id="ARBA00022448"/>
    </source>
</evidence>
<dbReference type="SMART" id="SM00382">
    <property type="entry name" value="AAA"/>
    <property type="match status" value="1"/>
</dbReference>
<dbReference type="PROSITE" id="PS50893">
    <property type="entry name" value="ABC_TRANSPORTER_2"/>
    <property type="match status" value="1"/>
</dbReference>
<dbReference type="Gene3D" id="3.40.50.300">
    <property type="entry name" value="P-loop containing nucleotide triphosphate hydrolases"/>
    <property type="match status" value="1"/>
</dbReference>
<dbReference type="HOGENOM" id="CLU_000604_1_2_2"/>
<dbReference type="GeneID" id="12414354"/>
<dbReference type="Proteomes" id="UP000006395">
    <property type="component" value="Chromosome"/>
</dbReference>
<dbReference type="PROSITE" id="PS00211">
    <property type="entry name" value="ABC_TRANSPORTER_1"/>
    <property type="match status" value="1"/>
</dbReference>
<sequence>MRNVAIKAINLTKRFGKFVAVDHINFEVYEGEIFGFLGPNGAGKSTTIKMLTTVLTPSEGTAIVNGYDVIKQPAYVRQSIGVVPQEYTADEDLTGWENMMMMAGLYGIPKKVAEERSKELLEMVELTYAAKRKVETYSGGMRRRLEIAMSLISRPRILFLDEPTLGLDAQTRAAIWQYIMKLKEEYKMTIFVTTHYLEEADMYGDRIAIIDKGKILAIGSPKELKEKIGGDLVSLQTNNDDLAMKVVSSIDGILDVKKANDGIRIKVRNGEEKAPEILESLVKNGIKVSRMSITEPTMDEVYMEVTGKRLRDEEASAQEMFAFRRTMRRART</sequence>
<dbReference type="Pfam" id="PF00005">
    <property type="entry name" value="ABC_tran"/>
    <property type="match status" value="1"/>
</dbReference>
<comment type="similarity">
    <text evidence="8">Belongs to the ABC transporter superfamily. Drug exporter-1 (DrugE1) (TC 3.A.1.105) family.</text>
</comment>
<evidence type="ECO:0000256" key="3">
    <source>
        <dbReference type="ARBA" id="ARBA00022475"/>
    </source>
</evidence>
<comment type="subcellular location">
    <subcellularLocation>
        <location evidence="1">Cell membrane</location>
        <topology evidence="1">Peripheral membrane protein</topology>
        <orientation evidence="1">Cytoplasmic side</orientation>
    </subcellularLocation>
</comment>
<dbReference type="InterPro" id="IPR005894">
    <property type="entry name" value="DrrA"/>
</dbReference>
<protein>
    <submittedName>
        <fullName evidence="10">Daunorubicin resistance ABC transporter ATP-binding subunit, DrrA</fullName>
    </submittedName>
</protein>
<feature type="domain" description="ABC transporter" evidence="9">
    <location>
        <begin position="6"/>
        <end position="237"/>
    </location>
</feature>
<evidence type="ECO:0000256" key="7">
    <source>
        <dbReference type="ARBA" id="ARBA00023136"/>
    </source>
</evidence>
<keyword evidence="11" id="KW-1185">Reference proteome</keyword>
<evidence type="ECO:0000256" key="5">
    <source>
        <dbReference type="ARBA" id="ARBA00022840"/>
    </source>
</evidence>
<dbReference type="SUPFAM" id="SSF52540">
    <property type="entry name" value="P-loop containing nucleoside triphosphate hydrolases"/>
    <property type="match status" value="1"/>
</dbReference>
<dbReference type="NCBIfam" id="TIGR01188">
    <property type="entry name" value="drrA"/>
    <property type="match status" value="1"/>
</dbReference>
<dbReference type="InterPro" id="IPR003439">
    <property type="entry name" value="ABC_transporter-like_ATP-bd"/>
</dbReference>
<evidence type="ECO:0000256" key="8">
    <source>
        <dbReference type="ARBA" id="ARBA00049985"/>
    </source>
</evidence>
<evidence type="ECO:0000256" key="4">
    <source>
        <dbReference type="ARBA" id="ARBA00022741"/>
    </source>
</evidence>
<reference evidence="10 11" key="1">
    <citation type="journal article" date="2011" name="J. Bacteriol.">
        <title>Genome analyses of icelandic strains of Sulfolobus islandicus, model organisms for genetic and virus-host interaction studies.</title>
        <authorList>
            <person name="Guo L."/>
            <person name="Brugger K."/>
            <person name="Liu C."/>
            <person name="Shah S.A."/>
            <person name="Zheng H."/>
            <person name="Zhu Y."/>
            <person name="Wang S."/>
            <person name="Lillestol R.K."/>
            <person name="Chen L."/>
            <person name="Frank J."/>
            <person name="Prangishvili D."/>
            <person name="Paulin L."/>
            <person name="She Q."/>
            <person name="Huang L."/>
            <person name="Garrett R.A."/>
        </authorList>
    </citation>
    <scope>NUCLEOTIDE SEQUENCE [LARGE SCALE GENOMIC DNA]</scope>
    <source>
        <strain evidence="10 11">HVE10/4</strain>
    </source>
</reference>
<keyword evidence="3" id="KW-1003">Cell membrane</keyword>
<dbReference type="InterPro" id="IPR027417">
    <property type="entry name" value="P-loop_NTPase"/>
</dbReference>
<organism evidence="10 11">
    <name type="scientific">Saccharolobus islandicus (strain HVE10/4)</name>
    <name type="common">Sulfolobus islandicus</name>
    <dbReference type="NCBI Taxonomy" id="930943"/>
    <lineage>
        <taxon>Archaea</taxon>
        <taxon>Thermoproteota</taxon>
        <taxon>Thermoprotei</taxon>
        <taxon>Sulfolobales</taxon>
        <taxon>Sulfolobaceae</taxon>
        <taxon>Saccharolobus</taxon>
    </lineage>
</organism>
<accession>F0NJA5</accession>
<dbReference type="KEGG" id="sih:SiH_0324"/>
<dbReference type="AlphaFoldDB" id="F0NJA5"/>
<keyword evidence="5 10" id="KW-0067">ATP-binding</keyword>
<evidence type="ECO:0000256" key="1">
    <source>
        <dbReference type="ARBA" id="ARBA00004413"/>
    </source>
</evidence>
<dbReference type="EMBL" id="CP002426">
    <property type="protein sequence ID" value="ADX81696.1"/>
    <property type="molecule type" value="Genomic_DNA"/>
</dbReference>
<evidence type="ECO:0000259" key="9">
    <source>
        <dbReference type="PROSITE" id="PS50893"/>
    </source>
</evidence>
<dbReference type="GO" id="GO:0016887">
    <property type="term" value="F:ATP hydrolysis activity"/>
    <property type="evidence" value="ECO:0007669"/>
    <property type="project" value="InterPro"/>
</dbReference>
<dbReference type="InterPro" id="IPR003593">
    <property type="entry name" value="AAA+_ATPase"/>
</dbReference>
<keyword evidence="7" id="KW-0472">Membrane</keyword>
<dbReference type="FunFam" id="3.40.50.300:FF:000589">
    <property type="entry name" value="ABC transporter, ATP-binding subunit"/>
    <property type="match status" value="1"/>
</dbReference>
<evidence type="ECO:0000313" key="11">
    <source>
        <dbReference type="Proteomes" id="UP000006395"/>
    </source>
</evidence>
<dbReference type="InterPro" id="IPR025302">
    <property type="entry name" value="DrrA1/2-like_C"/>
</dbReference>
<dbReference type="GO" id="GO:1900753">
    <property type="term" value="P:doxorubicin transport"/>
    <property type="evidence" value="ECO:0007669"/>
    <property type="project" value="InterPro"/>
</dbReference>
<keyword evidence="4" id="KW-0547">Nucleotide-binding</keyword>
<dbReference type="Pfam" id="PF13732">
    <property type="entry name" value="DrrA1-3_C"/>
    <property type="match status" value="1"/>
</dbReference>
<dbReference type="GO" id="GO:0005524">
    <property type="term" value="F:ATP binding"/>
    <property type="evidence" value="ECO:0007669"/>
    <property type="project" value="UniProtKB-KW"/>
</dbReference>
<dbReference type="GO" id="GO:0043215">
    <property type="term" value="P:daunorubicin transport"/>
    <property type="evidence" value="ECO:0007669"/>
    <property type="project" value="InterPro"/>
</dbReference>
<dbReference type="GO" id="GO:0005886">
    <property type="term" value="C:plasma membrane"/>
    <property type="evidence" value="ECO:0007669"/>
    <property type="project" value="UniProtKB-SubCell"/>
</dbReference>
<keyword evidence="2" id="KW-0813">Transport</keyword>
<name>F0NJA5_SACI0</name>
<proteinExistence type="inferred from homology"/>
<gene>
    <name evidence="10" type="ordered locus">SiH_0324</name>
</gene>
<keyword evidence="6" id="KW-1278">Translocase</keyword>
<dbReference type="InterPro" id="IPR017871">
    <property type="entry name" value="ABC_transporter-like_CS"/>
</dbReference>
<evidence type="ECO:0000256" key="6">
    <source>
        <dbReference type="ARBA" id="ARBA00022967"/>
    </source>
</evidence>
<dbReference type="PANTHER" id="PTHR43582:SF2">
    <property type="entry name" value="LINEARMYCIN RESISTANCE ATP-BINDING PROTEIN LNRL"/>
    <property type="match status" value="1"/>
</dbReference>
<evidence type="ECO:0000313" key="10">
    <source>
        <dbReference type="EMBL" id="ADX81696.1"/>
    </source>
</evidence>
<dbReference type="PANTHER" id="PTHR43582">
    <property type="entry name" value="LINEARMYCIN RESISTANCE ATP-BINDING PROTEIN LNRL"/>
    <property type="match status" value="1"/>
</dbReference>